<gene>
    <name evidence="2" type="ORF">ADK38_14825</name>
</gene>
<proteinExistence type="predicted"/>
<protein>
    <recommendedName>
        <fullName evidence="4">Integrase</fullName>
    </recommendedName>
</protein>
<dbReference type="EMBL" id="LGUT01001247">
    <property type="protein sequence ID" value="KOG89338.1"/>
    <property type="molecule type" value="Genomic_DNA"/>
</dbReference>
<dbReference type="InterPro" id="IPR011010">
    <property type="entry name" value="DNA_brk_join_enz"/>
</dbReference>
<evidence type="ECO:0000313" key="3">
    <source>
        <dbReference type="Proteomes" id="UP000037020"/>
    </source>
</evidence>
<organism evidence="2 3">
    <name type="scientific">Streptomyces varsoviensis</name>
    <dbReference type="NCBI Taxonomy" id="67373"/>
    <lineage>
        <taxon>Bacteria</taxon>
        <taxon>Bacillati</taxon>
        <taxon>Actinomycetota</taxon>
        <taxon>Actinomycetes</taxon>
        <taxon>Kitasatosporales</taxon>
        <taxon>Streptomycetaceae</taxon>
        <taxon>Streptomyces</taxon>
    </lineage>
</organism>
<evidence type="ECO:0008006" key="4">
    <source>
        <dbReference type="Google" id="ProtNLM"/>
    </source>
</evidence>
<evidence type="ECO:0000256" key="1">
    <source>
        <dbReference type="SAM" id="MobiDB-lite"/>
    </source>
</evidence>
<dbReference type="SUPFAM" id="SSF56349">
    <property type="entry name" value="DNA breaking-rejoining enzymes"/>
    <property type="match status" value="1"/>
</dbReference>
<reference evidence="2 3" key="1">
    <citation type="submission" date="2015-07" db="EMBL/GenBank/DDBJ databases">
        <authorList>
            <person name="Ju K.-S."/>
            <person name="Doroghazi J.R."/>
            <person name="Metcalf W.W."/>
        </authorList>
    </citation>
    <scope>NUCLEOTIDE SEQUENCE [LARGE SCALE GENOMIC DNA]</scope>
    <source>
        <strain evidence="2 3">NRRL B-3589</strain>
    </source>
</reference>
<keyword evidence="3" id="KW-1185">Reference proteome</keyword>
<sequence length="725" mass="79719">MTTAIPADARRPSTLVPDDAYVLPEHLSESAGCRGPRFGEDVWDFRPFLPRSMDRYRLTFIDTEDPVTVLTVKEYLYSRLRRGTGSPKPGHRSGRPMKLTNFYSAFWYARSVITTLQDLGVPRLAAATRKDFKAALEQWKKTSANAAALHVLATQHLFAHGAFLSADRLAISPWAGRSALHVAGLKRDSENSTLRIPEYISSPLLKAAVFYVETASRDILAARRELADLKAADKARGRNWRGTAKGKVAQYIDELRASGRPVPALPYKEHHTCPDAEVVDGVVQAPNARLAGLQCGVIETNPALRRMLSEAAKELGYGPGGLHTAVSLWPDSGKPWRAGLGPRELREEIAFLRTACWLVLSFLSGMRGAEVRELGPDCAFTGAGEEGRARFKIRGRVFKGRALSGDEAEWVVLEIVHRAVAVLRQLNDDPTHLFGYRLGDGFVLAAPTKGGQLDRFRDHVNELFSTADGPFIPNERVSGDPDHDGEAEDGLGDDGVPWSFDSRQFRRTLAWYIAHQPFGIVAGARQFQHAKITMFEGYAGTSASGFAAEVATEEAIAKLDYVEDLYRDWNEGGGSTGGAAKRIDAEFERIRRELGDLPGVVASPSRLRTMLKHLTKTLHPGVLNDCFYQSATAVCRSRATALGRPLPLHNMCLSCPNARRSAIHLPRLITARDQAARELETDVKERSSLTRLQIAALSSYAAELDEVIDGIHPVDDEQEKAEVAA</sequence>
<evidence type="ECO:0000313" key="2">
    <source>
        <dbReference type="EMBL" id="KOG89338.1"/>
    </source>
</evidence>
<name>A0ABR5J7M0_9ACTN</name>
<feature type="region of interest" description="Disordered" evidence="1">
    <location>
        <begin position="469"/>
        <end position="495"/>
    </location>
</feature>
<dbReference type="Proteomes" id="UP000037020">
    <property type="component" value="Unassembled WGS sequence"/>
</dbReference>
<dbReference type="RefSeq" id="WP_030874514.1">
    <property type="nucleotide sequence ID" value="NZ_JBIRHZ010000007.1"/>
</dbReference>
<comment type="caution">
    <text evidence="2">The sequence shown here is derived from an EMBL/GenBank/DDBJ whole genome shotgun (WGS) entry which is preliminary data.</text>
</comment>
<accession>A0ABR5J7M0</accession>